<sequence length="298" mass="34368">MNNRKRQIINAARKLFIEKGFNDTSIMDIIASANVSKGTFYNHFTSKNECLIAILEESREVTVNRRFEVAMNEDPTDFNVLVKQISLLLHVNREHNLLEIFESISGFKDAELKEVLEKHTIQELNWLANRLVDVFGEEIRSVSYDCAISLFGILFQTLRTISITTKQNKSPENIIFPILKRIESMLPHLVSSSDLIITPDIVQALRSKIEEKVIKKEDLVKQLQGFIENLTELDSEKGKEYAEFILCELNSSKGNYSILEVVVAAFNKSFRNSRHEAEAHEISVHLWRYMHKKKAELL</sequence>
<evidence type="ECO:0000256" key="3">
    <source>
        <dbReference type="ARBA" id="ARBA00023163"/>
    </source>
</evidence>
<dbReference type="GO" id="GO:0003677">
    <property type="term" value="F:DNA binding"/>
    <property type="evidence" value="ECO:0007669"/>
    <property type="project" value="UniProtKB-UniRule"/>
</dbReference>
<evidence type="ECO:0000313" key="8">
    <source>
        <dbReference type="Proteomes" id="UP000030595"/>
    </source>
</evidence>
<dbReference type="OrthoDB" id="9812993at2"/>
<keyword evidence="8" id="KW-1185">Reference proteome</keyword>
<dbReference type="InterPro" id="IPR009057">
    <property type="entry name" value="Homeodomain-like_sf"/>
</dbReference>
<protein>
    <recommendedName>
        <fullName evidence="6">HTH tetR-type domain-containing protein</fullName>
    </recommendedName>
</protein>
<dbReference type="InterPro" id="IPR050624">
    <property type="entry name" value="HTH-type_Tx_Regulator"/>
</dbReference>
<name>A0A0A3J0R1_9BACL</name>
<evidence type="ECO:0000313" key="7">
    <source>
        <dbReference type="EMBL" id="KGR90614.1"/>
    </source>
</evidence>
<dbReference type="PROSITE" id="PS01081">
    <property type="entry name" value="HTH_TETR_1"/>
    <property type="match status" value="1"/>
</dbReference>
<gene>
    <name evidence="7" type="ORF">CD30_10440</name>
</gene>
<dbReference type="eggNOG" id="COG1309">
    <property type="taxonomic scope" value="Bacteria"/>
</dbReference>
<dbReference type="Proteomes" id="UP000030595">
    <property type="component" value="Unassembled WGS sequence"/>
</dbReference>
<feature type="DNA-binding region" description="H-T-H motif" evidence="4">
    <location>
        <begin position="25"/>
        <end position="44"/>
    </location>
</feature>
<dbReference type="SUPFAM" id="SSF46689">
    <property type="entry name" value="Homeodomain-like"/>
    <property type="match status" value="1"/>
</dbReference>
<keyword evidence="1" id="KW-0805">Transcription regulation</keyword>
<dbReference type="PANTHER" id="PTHR43479">
    <property type="entry name" value="ACREF/ENVCD OPERON REPRESSOR-RELATED"/>
    <property type="match status" value="1"/>
</dbReference>
<feature type="domain" description="HTH tetR-type" evidence="6">
    <location>
        <begin position="2"/>
        <end position="62"/>
    </location>
</feature>
<keyword evidence="3" id="KW-0804">Transcription</keyword>
<proteinExistence type="predicted"/>
<dbReference type="Gene3D" id="1.10.357.10">
    <property type="entry name" value="Tetracycline Repressor, domain 2"/>
    <property type="match status" value="1"/>
</dbReference>
<comment type="caution">
    <text evidence="7">The sequence shown here is derived from an EMBL/GenBank/DDBJ whole genome shotgun (WGS) entry which is preliminary data.</text>
</comment>
<evidence type="ECO:0000256" key="4">
    <source>
        <dbReference type="PROSITE-ProRule" id="PRU00335"/>
    </source>
</evidence>
<dbReference type="RefSeq" id="WP_036176219.1">
    <property type="nucleotide sequence ID" value="NZ_AVCZ01000016.1"/>
</dbReference>
<reference evidence="7 8" key="1">
    <citation type="submission" date="2014-02" db="EMBL/GenBank/DDBJ databases">
        <title>Draft genome sequence of Lysinibacillus massiliensis CCUG 49529.</title>
        <authorList>
            <person name="Zhang F."/>
            <person name="Wang G."/>
            <person name="Zhang L."/>
        </authorList>
    </citation>
    <scope>NUCLEOTIDE SEQUENCE [LARGE SCALE GENOMIC DNA]</scope>
    <source>
        <strain evidence="7 8">CCUG 49529</strain>
    </source>
</reference>
<dbReference type="InterPro" id="IPR023772">
    <property type="entry name" value="DNA-bd_HTH_TetR-type_CS"/>
</dbReference>
<feature type="coiled-coil region" evidence="5">
    <location>
        <begin position="202"/>
        <end position="236"/>
    </location>
</feature>
<evidence type="ECO:0000256" key="5">
    <source>
        <dbReference type="SAM" id="Coils"/>
    </source>
</evidence>
<dbReference type="FunFam" id="1.10.10.60:FF:000141">
    <property type="entry name" value="TetR family transcriptional regulator"/>
    <property type="match status" value="1"/>
</dbReference>
<accession>A0A0A3J0R1</accession>
<evidence type="ECO:0000256" key="2">
    <source>
        <dbReference type="ARBA" id="ARBA00023125"/>
    </source>
</evidence>
<organism evidence="7 8">
    <name type="scientific">Ureibacillus massiliensis 4400831 = CIP 108448 = CCUG 49529</name>
    <dbReference type="NCBI Taxonomy" id="1211035"/>
    <lineage>
        <taxon>Bacteria</taxon>
        <taxon>Bacillati</taxon>
        <taxon>Bacillota</taxon>
        <taxon>Bacilli</taxon>
        <taxon>Bacillales</taxon>
        <taxon>Caryophanaceae</taxon>
        <taxon>Ureibacillus</taxon>
    </lineage>
</organism>
<dbReference type="AlphaFoldDB" id="A0A0A3J0R1"/>
<dbReference type="InterPro" id="IPR001647">
    <property type="entry name" value="HTH_TetR"/>
</dbReference>
<evidence type="ECO:0000259" key="6">
    <source>
        <dbReference type="PROSITE" id="PS50977"/>
    </source>
</evidence>
<dbReference type="EMBL" id="JPVQ01000016">
    <property type="protein sequence ID" value="KGR90614.1"/>
    <property type="molecule type" value="Genomic_DNA"/>
</dbReference>
<dbReference type="PROSITE" id="PS50977">
    <property type="entry name" value="HTH_TETR_2"/>
    <property type="match status" value="1"/>
</dbReference>
<keyword evidence="5" id="KW-0175">Coiled coil</keyword>
<dbReference type="Pfam" id="PF00440">
    <property type="entry name" value="TetR_N"/>
    <property type="match status" value="1"/>
</dbReference>
<dbReference type="GO" id="GO:0045892">
    <property type="term" value="P:negative regulation of DNA-templated transcription"/>
    <property type="evidence" value="ECO:0007669"/>
    <property type="project" value="UniProtKB-ARBA"/>
</dbReference>
<keyword evidence="2 4" id="KW-0238">DNA-binding</keyword>
<evidence type="ECO:0000256" key="1">
    <source>
        <dbReference type="ARBA" id="ARBA00023015"/>
    </source>
</evidence>
<dbReference type="PANTHER" id="PTHR43479:SF22">
    <property type="entry name" value="TRANSCRIPTIONAL REGULATOR, TETR FAMILY"/>
    <property type="match status" value="1"/>
</dbReference>
<dbReference type="PRINTS" id="PR00455">
    <property type="entry name" value="HTHTETR"/>
</dbReference>